<dbReference type="Proteomes" id="UP000035017">
    <property type="component" value="Unassembled WGS sequence"/>
</dbReference>
<organism evidence="1 2">
    <name type="scientific">Agrobacterium tumefaciens</name>
    <dbReference type="NCBI Taxonomy" id="358"/>
    <lineage>
        <taxon>Bacteria</taxon>
        <taxon>Pseudomonadati</taxon>
        <taxon>Pseudomonadota</taxon>
        <taxon>Alphaproteobacteria</taxon>
        <taxon>Hyphomicrobiales</taxon>
        <taxon>Rhizobiaceae</taxon>
        <taxon>Rhizobium/Agrobacterium group</taxon>
        <taxon>Agrobacterium</taxon>
        <taxon>Agrobacterium tumefaciens complex</taxon>
    </lineage>
</organism>
<gene>
    <name evidence="1" type="ORF">RU07_09390</name>
</gene>
<evidence type="ECO:0000313" key="1">
    <source>
        <dbReference type="EMBL" id="KIQ02809.1"/>
    </source>
</evidence>
<evidence type="ECO:0000313" key="2">
    <source>
        <dbReference type="Proteomes" id="UP000035017"/>
    </source>
</evidence>
<name>A0A0D0KWJ6_AGRTU</name>
<sequence>MGKLPPFDSLIEKARGDAERVHALSVQLAAALGVVPESSSNGVYENETAQLAQLRAMKADFEAALLALIHDISVRTDRAYAAFDAVDEVSGFQAFMAFFRRREAPSFKVIRTRKLAIAESLRMLLLEAATGHGLIDDAKKQFSPLVLSCEPQILSSMEKRRGIVSAMDEARQRNRELAALIGTVRRKITNASDEDRQQALRAEEEEAGIRHAEVLLEREKLADAHQILDRQAVLLADLIDVLNDLIVVFTLTINKISVEAERCIQLYDAVYGSIEPLLANARPHSSKAEDEPDAIPLGAFLPLLMLHTQGTVTMQDIEKRKARADQALSLRNSDAAKTGAR</sequence>
<dbReference type="EMBL" id="JXQV01000009">
    <property type="protein sequence ID" value="KIQ02809.1"/>
    <property type="molecule type" value="Genomic_DNA"/>
</dbReference>
<comment type="caution">
    <text evidence="1">The sequence shown here is derived from an EMBL/GenBank/DDBJ whole genome shotgun (WGS) entry which is preliminary data.</text>
</comment>
<accession>A0A0D0KWJ6</accession>
<protein>
    <submittedName>
        <fullName evidence="1">Uncharacterized protein</fullName>
    </submittedName>
</protein>
<reference evidence="1 2" key="1">
    <citation type="submission" date="2014-12" db="EMBL/GenBank/DDBJ databases">
        <title>16Stimator: statistical estimation of ribosomal gene copy numbers from draft genome assemblies.</title>
        <authorList>
            <person name="Perisin M.A."/>
            <person name="Vetter M."/>
            <person name="Gilbert J.A."/>
            <person name="Bergelson J."/>
        </authorList>
    </citation>
    <scope>NUCLEOTIDE SEQUENCE [LARGE SCALE GENOMIC DNA]</scope>
    <source>
        <strain evidence="1 2">MEJ076</strain>
    </source>
</reference>
<dbReference type="OrthoDB" id="9804735at2"/>
<proteinExistence type="predicted"/>
<dbReference type="AlphaFoldDB" id="A0A0D0KWJ6"/>